<feature type="domain" description="FAD-binding" evidence="4">
    <location>
        <begin position="6"/>
        <end position="363"/>
    </location>
</feature>
<dbReference type="Gene3D" id="3.30.9.10">
    <property type="entry name" value="D-Amino Acid Oxidase, subunit A, domain 2"/>
    <property type="match status" value="1"/>
</dbReference>
<dbReference type="GO" id="GO:0071949">
    <property type="term" value="F:FAD binding"/>
    <property type="evidence" value="ECO:0007669"/>
    <property type="project" value="InterPro"/>
</dbReference>
<evidence type="ECO:0000313" key="6">
    <source>
        <dbReference type="Proteomes" id="UP000313066"/>
    </source>
</evidence>
<dbReference type="Gene3D" id="3.50.50.60">
    <property type="entry name" value="FAD/NAD(P)-binding domain"/>
    <property type="match status" value="1"/>
</dbReference>
<evidence type="ECO:0000259" key="4">
    <source>
        <dbReference type="Pfam" id="PF01494"/>
    </source>
</evidence>
<dbReference type="PANTHER" id="PTHR43004">
    <property type="entry name" value="TRK SYSTEM POTASSIUM UPTAKE PROTEIN"/>
    <property type="match status" value="1"/>
</dbReference>
<gene>
    <name evidence="5" type="ORF">FH610_036600</name>
</gene>
<evidence type="ECO:0000256" key="1">
    <source>
        <dbReference type="ARBA" id="ARBA00001974"/>
    </source>
</evidence>
<dbReference type="RefSeq" id="WP_139579815.1">
    <property type="nucleotide sequence ID" value="NZ_VDMA02000028.1"/>
</dbReference>
<dbReference type="Pfam" id="PF01494">
    <property type="entry name" value="FAD_binding_3"/>
    <property type="match status" value="1"/>
</dbReference>
<dbReference type="PANTHER" id="PTHR43004:SF19">
    <property type="entry name" value="BINDING MONOOXYGENASE, PUTATIVE (JCVI)-RELATED"/>
    <property type="match status" value="1"/>
</dbReference>
<proteinExistence type="predicted"/>
<sequence>MAYEHVPVLIVGGGTVGLSTAVALARHGVRSLVVERRATTSIHPRATGVQPPAREFFRAMGLEERMREASAELAPSMSKINVSPSLADSDLAAAPRFPTPPLDVLEVTRRISPTDIGPCSQDQIDRMLVAAAADRGVEVQFSTELESLTQDDSGVTVTLLNNETGERRDVRAGYVVGADGASSRTRRSLGLTMSGLDKLGEPMINMMFRADLSDLVAGNEFAFAEIRTGEIEGILLTINNKDRWVFHFTYDADKESLEDYPPERCAEIVRKVVGRPDLEVEVLARLAWQMSARVVDKLRVGRVLMAGDAAHTIPPVGAFGMSTGIGDAYNLSWKLAMVINGEAGPGLLDTYDQERLPIAQFTCEQARLRFRFMELHWDNSPEGEAEKAKLRIADPLVTGFGFQYTRGAVIDAREELPSLEDVEQNLDGSPGSRLPHVWVERKGEKVSTLDLAGAGFALLLGPNAAGWRQAADRLNSELPVTVYRLGPDGDVKDADDKVIEQVGITAEGAVLVRPDNFVAWRSTGAQQDAGERLAGVLNGLLDRSDAGAAASA</sequence>
<dbReference type="InterPro" id="IPR002938">
    <property type="entry name" value="FAD-bd"/>
</dbReference>
<dbReference type="Pfam" id="PF21274">
    <property type="entry name" value="Rng_hyd_C"/>
    <property type="match status" value="1"/>
</dbReference>
<dbReference type="Gene3D" id="3.40.30.120">
    <property type="match status" value="1"/>
</dbReference>
<evidence type="ECO:0000256" key="3">
    <source>
        <dbReference type="ARBA" id="ARBA00022827"/>
    </source>
</evidence>
<protein>
    <submittedName>
        <fullName evidence="5">FAD-dependent oxidoreductase</fullName>
    </submittedName>
</protein>
<dbReference type="SUPFAM" id="SSF51905">
    <property type="entry name" value="FAD/NAD(P)-binding domain"/>
    <property type="match status" value="1"/>
</dbReference>
<comment type="caution">
    <text evidence="5">The sequence shown here is derived from an EMBL/GenBank/DDBJ whole genome shotgun (WGS) entry which is preliminary data.</text>
</comment>
<keyword evidence="2" id="KW-0285">Flavoprotein</keyword>
<dbReference type="InterPro" id="IPR036188">
    <property type="entry name" value="FAD/NAD-bd_sf"/>
</dbReference>
<dbReference type="InterPro" id="IPR050641">
    <property type="entry name" value="RIFMO-like"/>
</dbReference>
<dbReference type="Proteomes" id="UP000313066">
    <property type="component" value="Unassembled WGS sequence"/>
</dbReference>
<dbReference type="GO" id="GO:0016709">
    <property type="term" value="F:oxidoreductase activity, acting on paired donors, with incorporation or reduction of molecular oxygen, NAD(P)H as one donor, and incorporation of one atom of oxygen"/>
    <property type="evidence" value="ECO:0007669"/>
    <property type="project" value="UniProtKB-ARBA"/>
</dbReference>
<dbReference type="AlphaFoldDB" id="A0A5N6BCT3"/>
<evidence type="ECO:0000256" key="2">
    <source>
        <dbReference type="ARBA" id="ARBA00022630"/>
    </source>
</evidence>
<evidence type="ECO:0000313" key="5">
    <source>
        <dbReference type="EMBL" id="KAB8178295.1"/>
    </source>
</evidence>
<accession>A0A5N6BCT3</accession>
<comment type="cofactor">
    <cofactor evidence="1">
        <name>FAD</name>
        <dbReference type="ChEBI" id="CHEBI:57692"/>
    </cofactor>
</comment>
<reference evidence="5 6" key="1">
    <citation type="submission" date="2019-10" db="EMBL/GenBank/DDBJ databases">
        <title>Nonomuraea sp. nov., isolated from Phyllanthus amarus.</title>
        <authorList>
            <person name="Klykleung N."/>
            <person name="Tanasupawat S."/>
        </authorList>
    </citation>
    <scope>NUCLEOTIDE SEQUENCE [LARGE SCALE GENOMIC DNA]</scope>
    <source>
        <strain evidence="5 6">CR1-09</strain>
    </source>
</reference>
<name>A0A5N6BCT3_9ACTN</name>
<organism evidence="5 6">
    <name type="scientific">Microbispora catharanthi</name>
    <dbReference type="NCBI Taxonomy" id="1712871"/>
    <lineage>
        <taxon>Bacteria</taxon>
        <taxon>Bacillati</taxon>
        <taxon>Actinomycetota</taxon>
        <taxon>Actinomycetes</taxon>
        <taxon>Streptosporangiales</taxon>
        <taxon>Streptosporangiaceae</taxon>
        <taxon>Microbispora</taxon>
    </lineage>
</organism>
<dbReference type="EMBL" id="VDMA02000028">
    <property type="protein sequence ID" value="KAB8178295.1"/>
    <property type="molecule type" value="Genomic_DNA"/>
</dbReference>
<keyword evidence="3" id="KW-0274">FAD</keyword>
<keyword evidence="6" id="KW-1185">Reference proteome</keyword>
<dbReference type="PRINTS" id="PR00420">
    <property type="entry name" value="RNGMNOXGNASE"/>
</dbReference>